<protein>
    <submittedName>
        <fullName evidence="1">Uncharacterized protein</fullName>
    </submittedName>
</protein>
<evidence type="ECO:0000313" key="2">
    <source>
        <dbReference type="Proteomes" id="UP000204221"/>
    </source>
</evidence>
<sequence>MSWLEAVPTALIALGWLVAPGLLLAYAAGFRGIPAWGAAPLGSLALIGSIAVVAGAAGITWSPLIVAGGTVLASIVALGIRLLLARRRSAPPGPDPDPLPIRIAAAVGILAALPVGALTVAAGMGEPDRLVQAFDAVFHLNAITFILEDGNASSLAVGGATDPNGDGGFYPAVFHALAALVEPVTGVGVVAAANLTAAVIALVAWPLSCLLLVRVIVGPSMPAMALTGLLSMGFASFPWNLLGFGVIWPNLAGLAVLPVGLAAVVALTGLTERATLRRGQAVLLLLAALAGGGMAHPNSVFSLLALSAAPVAIALFRQARVLMTAKRYILACAVVVVPVAVALTGWAVFRSTAMYAELSSHDWPAFQSPAQALGEVAFGGLGGRSATWLLAFLVIVGLVSAWRSVVNRWLVFAHVITAGLYMFASALDTDLSMLLTAFWYNDAARLAAMVPITSVPLALLGLISIAHAIRKALAEREWTAGPIGRLTRTNAPVTLLLGILLVILTGGMYARDHPEIIARLYPEGVPDPALNLVTAEERRFFEEVADIVPPDAMVANQPWDGSPLLWALEGRRVLYPHLVFEWGEDQEYLAEHLADVDEDPRACQAVRDQGIEYLIKASPDYYWPWDSRQANYPGIDAAPGSPGFELVVEDGEMQLYRITACAD</sequence>
<dbReference type="Pfam" id="PF20176">
    <property type="entry name" value="DUF6541"/>
    <property type="match status" value="1"/>
</dbReference>
<evidence type="ECO:0000313" key="1">
    <source>
        <dbReference type="EMBL" id="ASO17804.1"/>
    </source>
</evidence>
<proteinExistence type="predicted"/>
<dbReference type="EMBL" id="CP022521">
    <property type="protein sequence ID" value="ASO17804.1"/>
    <property type="molecule type" value="Genomic_DNA"/>
</dbReference>
<dbReference type="Proteomes" id="UP000204221">
    <property type="component" value="Chromosome"/>
</dbReference>
<reference evidence="1 2" key="1">
    <citation type="submission" date="2017-07" db="EMBL/GenBank/DDBJ databases">
        <title>Complete genome sequence of Actinoalloteichus hoggarensis DSM 45943, type strain of Actinoalloteichus hoggarensis.</title>
        <authorList>
            <person name="Ruckert C."/>
            <person name="Nouioui I."/>
            <person name="Willmese J."/>
            <person name="van Wezel G."/>
            <person name="Klenk H.-P."/>
            <person name="Kalinowski J."/>
            <person name="Zotchev S.B."/>
        </authorList>
    </citation>
    <scope>NUCLEOTIDE SEQUENCE [LARGE SCALE GENOMIC DNA]</scope>
    <source>
        <strain evidence="1 2">DSM 45943</strain>
    </source>
</reference>
<organism evidence="1 2">
    <name type="scientific">Actinoalloteichus hoggarensis</name>
    <dbReference type="NCBI Taxonomy" id="1470176"/>
    <lineage>
        <taxon>Bacteria</taxon>
        <taxon>Bacillati</taxon>
        <taxon>Actinomycetota</taxon>
        <taxon>Actinomycetes</taxon>
        <taxon>Pseudonocardiales</taxon>
        <taxon>Pseudonocardiaceae</taxon>
        <taxon>Actinoalloteichus</taxon>
    </lineage>
</organism>
<dbReference type="RefSeq" id="WP_093939628.1">
    <property type="nucleotide sequence ID" value="NZ_CP022521.1"/>
</dbReference>
<accession>A0A221VWC4</accession>
<gene>
    <name evidence="1" type="ORF">AHOG_00655</name>
</gene>
<name>A0A221VWC4_9PSEU</name>
<dbReference type="OrthoDB" id="3169698at2"/>
<dbReference type="AlphaFoldDB" id="A0A221VWC4"/>
<dbReference type="InterPro" id="IPR046671">
    <property type="entry name" value="DUF6541"/>
</dbReference>
<dbReference type="KEGG" id="ahg:AHOG_00655"/>
<keyword evidence="2" id="KW-1185">Reference proteome</keyword>